<evidence type="ECO:0000313" key="2">
    <source>
        <dbReference type="EMBL" id="UQX89269.1"/>
    </source>
</evidence>
<feature type="domain" description="N-acetyltransferase" evidence="1">
    <location>
        <begin position="9"/>
        <end position="147"/>
    </location>
</feature>
<dbReference type="CDD" id="cd04301">
    <property type="entry name" value="NAT_SF"/>
    <property type="match status" value="1"/>
</dbReference>
<dbReference type="Pfam" id="PF00583">
    <property type="entry name" value="Acetyltransf_1"/>
    <property type="match status" value="1"/>
</dbReference>
<keyword evidence="3" id="KW-1185">Reference proteome</keyword>
<dbReference type="InterPro" id="IPR053144">
    <property type="entry name" value="Acetyltransferase_Butenolide"/>
</dbReference>
<reference evidence="2" key="1">
    <citation type="journal article" date="2018" name="Int. J. Syst. Evol. Microbiol.">
        <title>Jatrophihabitans telluris sp. nov., isolated from sediment soil of lava forest wetlands and the emended description of the genus Jatrophihabitans.</title>
        <authorList>
            <person name="Lee K.C."/>
            <person name="Suh M.K."/>
            <person name="Eom M.K."/>
            <person name="Kim K.K."/>
            <person name="Kim J.S."/>
            <person name="Kim D.S."/>
            <person name="Ko S.H."/>
            <person name="Shin Y.K."/>
            <person name="Lee J.S."/>
        </authorList>
    </citation>
    <scope>NUCLEOTIDE SEQUENCE</scope>
    <source>
        <strain evidence="2">N237</strain>
    </source>
</reference>
<accession>A0ABY4R0A3</accession>
<name>A0ABY4R0A3_9ACTN</name>
<evidence type="ECO:0000259" key="1">
    <source>
        <dbReference type="PROSITE" id="PS51186"/>
    </source>
</evidence>
<dbReference type="InterPro" id="IPR000182">
    <property type="entry name" value="GNAT_dom"/>
</dbReference>
<reference evidence="2" key="2">
    <citation type="submission" date="2022-05" db="EMBL/GenBank/DDBJ databases">
        <authorList>
            <person name="Kim J.-S."/>
            <person name="Lee K."/>
            <person name="Suh M."/>
            <person name="Eom M."/>
            <person name="Kim J.-S."/>
            <person name="Kim D.-S."/>
            <person name="Ko S.-H."/>
            <person name="Shin Y."/>
            <person name="Lee J.-S."/>
        </authorList>
    </citation>
    <scope>NUCLEOTIDE SEQUENCE</scope>
    <source>
        <strain evidence="2">N237</strain>
    </source>
</reference>
<dbReference type="RefSeq" id="WP_249773165.1">
    <property type="nucleotide sequence ID" value="NZ_CP097332.1"/>
</dbReference>
<dbReference type="Gene3D" id="3.40.630.30">
    <property type="match status" value="1"/>
</dbReference>
<proteinExistence type="predicted"/>
<dbReference type="SUPFAM" id="SSF55729">
    <property type="entry name" value="Acyl-CoA N-acyltransferases (Nat)"/>
    <property type="match status" value="1"/>
</dbReference>
<dbReference type="PANTHER" id="PTHR43233">
    <property type="entry name" value="FAMILY N-ACETYLTRANSFERASE, PUTATIVE (AFU_ORTHOLOGUE AFUA_6G03350)-RELATED"/>
    <property type="match status" value="1"/>
</dbReference>
<dbReference type="Proteomes" id="UP001056336">
    <property type="component" value="Chromosome"/>
</dbReference>
<dbReference type="InterPro" id="IPR016181">
    <property type="entry name" value="Acyl_CoA_acyltransferase"/>
</dbReference>
<dbReference type="PROSITE" id="PS51186">
    <property type="entry name" value="GNAT"/>
    <property type="match status" value="1"/>
</dbReference>
<evidence type="ECO:0000313" key="3">
    <source>
        <dbReference type="Proteomes" id="UP001056336"/>
    </source>
</evidence>
<sequence length="156" mass="17817">MAILDERDDGLRASDDKSQLDLDRIVAWLAASYWADERDRATIERSIEHSYVVGVYTPTGEHVALARATTDFASFAWIGDVVVHDDWRGKGIGTWLVRTLVDELRRRGVPRFVLGTRDAHGVYEKVGFGPLRVVEVWMEIDDRKNRPNPQDVALRR</sequence>
<protein>
    <submittedName>
        <fullName evidence="2">GNAT family N-acetyltransferase</fullName>
    </submittedName>
</protein>
<gene>
    <name evidence="2" type="ORF">M6D93_04510</name>
</gene>
<dbReference type="EMBL" id="CP097332">
    <property type="protein sequence ID" value="UQX89269.1"/>
    <property type="molecule type" value="Genomic_DNA"/>
</dbReference>
<dbReference type="PANTHER" id="PTHR43233:SF1">
    <property type="entry name" value="FAMILY N-ACETYLTRANSFERASE, PUTATIVE (AFU_ORTHOLOGUE AFUA_6G03350)-RELATED"/>
    <property type="match status" value="1"/>
</dbReference>
<organism evidence="2 3">
    <name type="scientific">Jatrophihabitans telluris</name>
    <dbReference type="NCBI Taxonomy" id="2038343"/>
    <lineage>
        <taxon>Bacteria</taxon>
        <taxon>Bacillati</taxon>
        <taxon>Actinomycetota</taxon>
        <taxon>Actinomycetes</taxon>
        <taxon>Jatrophihabitantales</taxon>
        <taxon>Jatrophihabitantaceae</taxon>
        <taxon>Jatrophihabitans</taxon>
    </lineage>
</organism>